<dbReference type="InterPro" id="IPR041095">
    <property type="entry name" value="EFG_II"/>
</dbReference>
<dbReference type="RefSeq" id="WP_317696093.1">
    <property type="nucleotide sequence ID" value="NZ_AP026801.1"/>
</dbReference>
<dbReference type="CDD" id="cd01891">
    <property type="entry name" value="TypA_BipA"/>
    <property type="match status" value="1"/>
</dbReference>
<dbReference type="PROSITE" id="PS00301">
    <property type="entry name" value="G_TR_1"/>
    <property type="match status" value="1"/>
</dbReference>
<dbReference type="SUPFAM" id="SSF50447">
    <property type="entry name" value="Translation proteins"/>
    <property type="match status" value="1"/>
</dbReference>
<dbReference type="InterPro" id="IPR035647">
    <property type="entry name" value="EFG_III/V"/>
</dbReference>
<dbReference type="SUPFAM" id="SSF52540">
    <property type="entry name" value="P-loop containing nucleoside triphosphate hydrolases"/>
    <property type="match status" value="1"/>
</dbReference>
<keyword evidence="2 4" id="KW-0342">GTP-binding</keyword>
<dbReference type="GO" id="GO:1990904">
    <property type="term" value="C:ribonucleoprotein complex"/>
    <property type="evidence" value="ECO:0007669"/>
    <property type="project" value="TreeGrafter"/>
</dbReference>
<keyword evidence="4" id="KW-0378">Hydrolase</keyword>
<feature type="binding site" evidence="4">
    <location>
        <begin position="130"/>
        <end position="133"/>
    </location>
    <ligand>
        <name>GTP</name>
        <dbReference type="ChEBI" id="CHEBI:37565"/>
    </ligand>
</feature>
<dbReference type="Gene3D" id="3.40.50.300">
    <property type="entry name" value="P-loop containing nucleotide triphosphate hydrolases"/>
    <property type="match status" value="1"/>
</dbReference>
<protein>
    <recommendedName>
        <fullName evidence="4">Large ribosomal subunit assembly factor BipA</fullName>
        <ecNumber evidence="4">3.6.5.-</ecNumber>
    </recommendedName>
    <alternativeName>
        <fullName evidence="4">GTP-binding protein BipA</fullName>
    </alternativeName>
</protein>
<dbReference type="InterPro" id="IPR005225">
    <property type="entry name" value="Small_GTP-bd"/>
</dbReference>
<reference evidence="6 7" key="1">
    <citation type="journal article" date="2023" name="Microbiol. Spectr.">
        <title>Symbiosis of Carpenter Bees with Uncharacterized Lactic Acid Bacteria Showing NAD Auxotrophy.</title>
        <authorList>
            <person name="Kawasaki S."/>
            <person name="Ozawa K."/>
            <person name="Mori T."/>
            <person name="Yamamoto A."/>
            <person name="Ito M."/>
            <person name="Ohkuma M."/>
            <person name="Sakamoto M."/>
            <person name="Matsutani M."/>
        </authorList>
    </citation>
    <scope>NUCLEOTIDE SEQUENCE [LARGE SCALE GENOMIC DNA]</scope>
    <source>
        <strain evidence="6 7">KimC2</strain>
    </source>
</reference>
<evidence type="ECO:0000256" key="4">
    <source>
        <dbReference type="HAMAP-Rule" id="MF_00849"/>
    </source>
</evidence>
<dbReference type="GO" id="GO:0010467">
    <property type="term" value="P:gene expression"/>
    <property type="evidence" value="ECO:0007669"/>
    <property type="project" value="UniProtKB-ARBA"/>
</dbReference>
<dbReference type="EMBL" id="AP026801">
    <property type="protein sequence ID" value="BDR57204.1"/>
    <property type="molecule type" value="Genomic_DNA"/>
</dbReference>
<keyword evidence="4" id="KW-0820">tRNA-binding</keyword>
<comment type="subunit">
    <text evidence="4">Monomer.</text>
</comment>
<dbReference type="InterPro" id="IPR004161">
    <property type="entry name" value="EFTu-like_2"/>
</dbReference>
<dbReference type="InterPro" id="IPR047043">
    <property type="entry name" value="BipA_III"/>
</dbReference>
<dbReference type="GO" id="GO:0005829">
    <property type="term" value="C:cytosol"/>
    <property type="evidence" value="ECO:0007669"/>
    <property type="project" value="TreeGrafter"/>
</dbReference>
<dbReference type="CDD" id="cd16263">
    <property type="entry name" value="BipA_III"/>
    <property type="match status" value="1"/>
</dbReference>
<proteinExistence type="inferred from homology"/>
<dbReference type="SUPFAM" id="SSF54980">
    <property type="entry name" value="EF-G C-terminal domain-like"/>
    <property type="match status" value="2"/>
</dbReference>
<dbReference type="PROSITE" id="PS51722">
    <property type="entry name" value="G_TR_2"/>
    <property type="match status" value="1"/>
</dbReference>
<feature type="binding site" evidence="4">
    <location>
        <begin position="17"/>
        <end position="22"/>
    </location>
    <ligand>
        <name>GTP</name>
        <dbReference type="ChEBI" id="CHEBI:37565"/>
    </ligand>
</feature>
<dbReference type="Proteomes" id="UP001321804">
    <property type="component" value="Chromosome"/>
</dbReference>
<dbReference type="FunFam" id="2.40.50.250:FF:000001">
    <property type="entry name" value="GTP-binding protein TypA"/>
    <property type="match status" value="1"/>
</dbReference>
<feature type="domain" description="Tr-type G" evidence="5">
    <location>
        <begin position="5"/>
        <end position="202"/>
    </location>
</feature>
<dbReference type="FunFam" id="3.30.70.240:FF:000002">
    <property type="entry name" value="GTP-binding protein TypA"/>
    <property type="match status" value="1"/>
</dbReference>
<name>A0AAU9D0L5_9LACO</name>
<dbReference type="CDD" id="cd03710">
    <property type="entry name" value="BipA_TypA_C"/>
    <property type="match status" value="1"/>
</dbReference>
<dbReference type="Gene3D" id="3.30.70.870">
    <property type="entry name" value="Elongation Factor G (Translational Gtpase), domain 3"/>
    <property type="match status" value="1"/>
</dbReference>
<dbReference type="InterPro" id="IPR035651">
    <property type="entry name" value="BipA_V"/>
</dbReference>
<evidence type="ECO:0000256" key="3">
    <source>
        <dbReference type="ARBA" id="ARBA00048548"/>
    </source>
</evidence>
<dbReference type="Pfam" id="PF14492">
    <property type="entry name" value="EFG_III"/>
    <property type="match status" value="1"/>
</dbReference>
<keyword evidence="1 4" id="KW-0547">Nucleotide-binding</keyword>
<comment type="function">
    <text evidence="4">A 50S ribosomal subunit assembly protein with GTPase activity, required for 50S subunit assembly at low temperatures, may also play a role in translation. Binds GTP and analogs. Binds the 70S ribosome between the 30S and 50S subunits, in a similar position as ribosome-bound EF-G; it contacts a number of ribosomal proteins, both rRNAs and the A-site tRNA.</text>
</comment>
<dbReference type="GO" id="GO:0000049">
    <property type="term" value="F:tRNA binding"/>
    <property type="evidence" value="ECO:0007669"/>
    <property type="project" value="UniProtKB-KW"/>
</dbReference>
<comment type="similarity">
    <text evidence="4">Belongs to the TRAFAC class translation factor GTPase superfamily. Classic translation factor GTPase family. BipA subfamily.</text>
</comment>
<dbReference type="NCBIfam" id="TIGR00231">
    <property type="entry name" value="small_GTP"/>
    <property type="match status" value="1"/>
</dbReference>
<dbReference type="SMART" id="SM00838">
    <property type="entry name" value="EFG_C"/>
    <property type="match status" value="1"/>
</dbReference>
<dbReference type="InterPro" id="IPR042116">
    <property type="entry name" value="TypA/BipA_C"/>
</dbReference>
<dbReference type="GO" id="GO:0019843">
    <property type="term" value="F:rRNA binding"/>
    <property type="evidence" value="ECO:0007669"/>
    <property type="project" value="UniProtKB-KW"/>
</dbReference>
<dbReference type="InterPro" id="IPR009000">
    <property type="entry name" value="Transl_B-barrel_sf"/>
</dbReference>
<keyword evidence="4" id="KW-0963">Cytoplasm</keyword>
<dbReference type="Gene3D" id="2.40.30.10">
    <property type="entry name" value="Translation factors"/>
    <property type="match status" value="1"/>
</dbReference>
<dbReference type="GO" id="GO:0005525">
    <property type="term" value="F:GTP binding"/>
    <property type="evidence" value="ECO:0007669"/>
    <property type="project" value="UniProtKB-UniRule"/>
</dbReference>
<keyword evidence="7" id="KW-1185">Reference proteome</keyword>
<evidence type="ECO:0000256" key="1">
    <source>
        <dbReference type="ARBA" id="ARBA00022741"/>
    </source>
</evidence>
<dbReference type="InterPro" id="IPR048876">
    <property type="entry name" value="BipA_C"/>
</dbReference>
<evidence type="ECO:0000313" key="6">
    <source>
        <dbReference type="EMBL" id="BDR57204.1"/>
    </source>
</evidence>
<dbReference type="GO" id="GO:0043022">
    <property type="term" value="F:ribosome binding"/>
    <property type="evidence" value="ECO:0007669"/>
    <property type="project" value="UniProtKB-UniRule"/>
</dbReference>
<comment type="catalytic activity">
    <reaction evidence="3 4">
        <text>GTP + H2O = GDP + phosphate + H(+)</text>
        <dbReference type="Rhea" id="RHEA:19669"/>
        <dbReference type="ChEBI" id="CHEBI:15377"/>
        <dbReference type="ChEBI" id="CHEBI:15378"/>
        <dbReference type="ChEBI" id="CHEBI:37565"/>
        <dbReference type="ChEBI" id="CHEBI:43474"/>
        <dbReference type="ChEBI" id="CHEBI:58189"/>
    </reaction>
</comment>
<evidence type="ECO:0000256" key="2">
    <source>
        <dbReference type="ARBA" id="ARBA00023134"/>
    </source>
</evidence>
<accession>A0AAU9D0L5</accession>
<dbReference type="InterPro" id="IPR000795">
    <property type="entry name" value="T_Tr_GTP-bd_dom"/>
</dbReference>
<comment type="subcellular location">
    <subcellularLocation>
        <location evidence="4">Cytoplasm</location>
    </subcellularLocation>
    <text evidence="4">Binds to ribosomes.</text>
</comment>
<dbReference type="InterPro" id="IPR047042">
    <property type="entry name" value="BipA_II"/>
</dbReference>
<keyword evidence="4" id="KW-0699">rRNA-binding</keyword>
<dbReference type="HAMAP" id="MF_00849">
    <property type="entry name" value="BipA"/>
    <property type="match status" value="1"/>
</dbReference>
<dbReference type="NCBIfam" id="TIGR01394">
    <property type="entry name" value="TypA_BipA"/>
    <property type="match status" value="1"/>
</dbReference>
<evidence type="ECO:0000259" key="5">
    <source>
        <dbReference type="PROSITE" id="PS51722"/>
    </source>
</evidence>
<dbReference type="PANTHER" id="PTHR42908:SF8">
    <property type="entry name" value="TR-TYPE G DOMAIN-CONTAINING PROTEIN"/>
    <property type="match status" value="1"/>
</dbReference>
<dbReference type="Pfam" id="PF00679">
    <property type="entry name" value="EFG_C"/>
    <property type="match status" value="1"/>
</dbReference>
<dbReference type="GO" id="GO:0003924">
    <property type="term" value="F:GTPase activity"/>
    <property type="evidence" value="ECO:0007669"/>
    <property type="project" value="UniProtKB-UniRule"/>
</dbReference>
<dbReference type="CDD" id="cd03691">
    <property type="entry name" value="BipA_TypA_II"/>
    <property type="match status" value="1"/>
</dbReference>
<keyword evidence="4" id="KW-0690">Ribosome biogenesis</keyword>
<dbReference type="EC" id="3.6.5.-" evidence="4"/>
<dbReference type="Pfam" id="PF03144">
    <property type="entry name" value="GTP_EFTU_D2"/>
    <property type="match status" value="1"/>
</dbReference>
<dbReference type="FunFam" id="2.40.30.10:FF:000016">
    <property type="entry name" value="GTP-binding protein TypA"/>
    <property type="match status" value="1"/>
</dbReference>
<dbReference type="Gene3D" id="2.40.50.250">
    <property type="entry name" value="bipa protein"/>
    <property type="match status" value="1"/>
</dbReference>
<dbReference type="PANTHER" id="PTHR42908">
    <property type="entry name" value="TRANSLATION ELONGATION FACTOR-RELATED"/>
    <property type="match status" value="1"/>
</dbReference>
<organism evidence="6 7">
    <name type="scientific">Xylocopilactobacillus apis</name>
    <dbReference type="NCBI Taxonomy" id="2932183"/>
    <lineage>
        <taxon>Bacteria</taxon>
        <taxon>Bacillati</taxon>
        <taxon>Bacillota</taxon>
        <taxon>Bacilli</taxon>
        <taxon>Lactobacillales</taxon>
        <taxon>Lactobacillaceae</taxon>
        <taxon>Xylocopilactobacillus</taxon>
    </lineage>
</organism>
<dbReference type="InterPro" id="IPR031157">
    <property type="entry name" value="G_TR_CS"/>
</dbReference>
<dbReference type="Gene3D" id="3.30.70.240">
    <property type="match status" value="1"/>
</dbReference>
<dbReference type="FunFam" id="3.30.70.870:FF:000003">
    <property type="entry name" value="GTP-binding protein TypA"/>
    <property type="match status" value="1"/>
</dbReference>
<dbReference type="PRINTS" id="PR00315">
    <property type="entry name" value="ELONGATNFCT"/>
</dbReference>
<dbReference type="GO" id="GO:0009409">
    <property type="term" value="P:response to cold"/>
    <property type="evidence" value="ECO:0007669"/>
    <property type="project" value="UniProtKB-ARBA"/>
</dbReference>
<keyword evidence="4" id="KW-0694">RNA-binding</keyword>
<dbReference type="Pfam" id="PF00009">
    <property type="entry name" value="GTP_EFTU"/>
    <property type="match status" value="1"/>
</dbReference>
<dbReference type="Pfam" id="PF21018">
    <property type="entry name" value="BipA_C"/>
    <property type="match status" value="1"/>
</dbReference>
<dbReference type="InterPro" id="IPR006298">
    <property type="entry name" value="BipA"/>
</dbReference>
<dbReference type="FunFam" id="3.40.50.300:FF:000055">
    <property type="entry name" value="GTP-binding protein TypA"/>
    <property type="match status" value="1"/>
</dbReference>
<dbReference type="KEGG" id="xak:KIMC2_17660"/>
<dbReference type="InterPro" id="IPR000640">
    <property type="entry name" value="EFG_V-like"/>
</dbReference>
<dbReference type="GO" id="GO:0000027">
    <property type="term" value="P:ribosomal large subunit assembly"/>
    <property type="evidence" value="ECO:0007669"/>
    <property type="project" value="UniProtKB-UniRule"/>
</dbReference>
<dbReference type="AlphaFoldDB" id="A0AAU9D0L5"/>
<sequence>MKRREDIRNIAIIAHVDHGKTTLVNELLKQSDTLSEHTDLQDRAMDSNPIERERGITILSKITAVKYGDTQINILDTPGHADFGGEVERIMKMVDGVLLVVDAFEGTMPQTRFVLMKALEQNLTPVVVINKVDRPGARPEEVVDEVLELFIELGANEDQLDFPVVYASAINGTSSYASEPEKQEHTMKPIFDTVVKAIPAPVDNSDEPLQFQVAMLEYNDFVGRIGIGRVFRGKVKIGDEVALTKLDGSVKNYRVTKLFGFFGLSRQDIQEAQAGDLIGVSGFDDIFIGETITPTDAIEPLPLLRIDEPTLQMMFLANDSPFAGKEGTQVTPSKLEDRLMAQQRTDVSLKVEETDQPGAWLVSGRGELHLSILVEEMRREGFELQLSRPQVIYREIDGKLQEPFESVQVDIPDEYTGTVIDAMAKRKGEMIDMINEGNGQTRILFKVPSRGLIGFPTQFMSDTGGYGILNHSFEEYGPVIKNWEPGRKTGALVSINQGSATTYSLQSVEGRGTLFIDAGVEVYEGMIVGESSRDRDISVTVTKGKNLTNTRASGKDHAAAIKTPRKLSLEESIEFLNDSEYCEVTPTSVRLRKKILDTNSREKAEKRRRSSING</sequence>
<dbReference type="InterPro" id="IPR047041">
    <property type="entry name" value="BipA_GTP-bd_dom"/>
</dbReference>
<dbReference type="InterPro" id="IPR027417">
    <property type="entry name" value="P-loop_NTPase"/>
</dbReference>
<gene>
    <name evidence="4" type="primary">bipA</name>
    <name evidence="6" type="ORF">KIMC2_17660</name>
</gene>
<evidence type="ECO:0000313" key="7">
    <source>
        <dbReference type="Proteomes" id="UP001321804"/>
    </source>
</evidence>